<protein>
    <recommendedName>
        <fullName evidence="1">Poor homologous synapsis 1 PH domain-containing protein</fullName>
    </recommendedName>
</protein>
<evidence type="ECO:0000313" key="2">
    <source>
        <dbReference type="EMBL" id="KAK7361637.1"/>
    </source>
</evidence>
<comment type="caution">
    <text evidence="2">The sequence shown here is derived from an EMBL/GenBank/DDBJ whole genome shotgun (WGS) entry which is preliminary data.</text>
</comment>
<sequence>MAGTLAVMEYSMRDQWEICFARFIPYPVLPLPPSSHLLPLPPRLRNRPPRGNWISSSSVALLRLSSHLSLSHVLLTVSFNATLLEEHYVSNLHFSWPQVSCVSGYPARGIKTVLVSYRDSDGEIQKFALRFPSIYEAESFIDVLKEILKDDKEPEPLNTDFGSEISSQSEFMSSNKHSHRAYEEPSFMTPVDNYIPQMPLHMNNEGEPALGIQENETTPAHNFEGVLPALPPSFATLLMDCSENNHAKPTSSEEIDLKSQIVRYMEDSSFQDMLVKVEKVISELDNTGFSLLPFSLSAQFNWITDSRPNLVLASFILQKIAMPEERQSTLALEHFLEIIILLTSGCSTGMGMIVTCVGVLEMIVGDWSGSSVCNLGIYS</sequence>
<reference evidence="2 3" key="1">
    <citation type="submission" date="2024-01" db="EMBL/GenBank/DDBJ databases">
        <title>The genomes of 5 underutilized Papilionoideae crops provide insights into root nodulation and disease resistanc.</title>
        <authorList>
            <person name="Jiang F."/>
        </authorList>
    </citation>
    <scope>NUCLEOTIDE SEQUENCE [LARGE SCALE GENOMIC DNA]</scope>
    <source>
        <strain evidence="2">LVBAO_FW01</strain>
        <tissue evidence="2">Leaves</tissue>
    </source>
</reference>
<evidence type="ECO:0000259" key="1">
    <source>
        <dbReference type="Pfam" id="PF25349"/>
    </source>
</evidence>
<gene>
    <name evidence="2" type="ORF">VNO77_03708</name>
</gene>
<proteinExistence type="predicted"/>
<feature type="domain" description="Poor homologous synapsis 1 PH" evidence="1">
    <location>
        <begin position="14"/>
        <end position="157"/>
    </location>
</feature>
<evidence type="ECO:0000313" key="3">
    <source>
        <dbReference type="Proteomes" id="UP001367508"/>
    </source>
</evidence>
<dbReference type="EMBL" id="JAYMYQ010000001">
    <property type="protein sequence ID" value="KAK7361637.1"/>
    <property type="molecule type" value="Genomic_DNA"/>
</dbReference>
<name>A0AAN9R729_CANGL</name>
<keyword evidence="3" id="KW-1185">Reference proteome</keyword>
<dbReference type="Pfam" id="PF25349">
    <property type="entry name" value="PH_PHS1"/>
    <property type="match status" value="1"/>
</dbReference>
<dbReference type="Proteomes" id="UP001367508">
    <property type="component" value="Unassembled WGS sequence"/>
</dbReference>
<dbReference type="InterPro" id="IPR057619">
    <property type="entry name" value="PH_PHS1"/>
</dbReference>
<organism evidence="2 3">
    <name type="scientific">Canavalia gladiata</name>
    <name type="common">Sword bean</name>
    <name type="synonym">Dolichos gladiatus</name>
    <dbReference type="NCBI Taxonomy" id="3824"/>
    <lineage>
        <taxon>Eukaryota</taxon>
        <taxon>Viridiplantae</taxon>
        <taxon>Streptophyta</taxon>
        <taxon>Embryophyta</taxon>
        <taxon>Tracheophyta</taxon>
        <taxon>Spermatophyta</taxon>
        <taxon>Magnoliopsida</taxon>
        <taxon>eudicotyledons</taxon>
        <taxon>Gunneridae</taxon>
        <taxon>Pentapetalae</taxon>
        <taxon>rosids</taxon>
        <taxon>fabids</taxon>
        <taxon>Fabales</taxon>
        <taxon>Fabaceae</taxon>
        <taxon>Papilionoideae</taxon>
        <taxon>50 kb inversion clade</taxon>
        <taxon>NPAAA clade</taxon>
        <taxon>indigoferoid/millettioid clade</taxon>
        <taxon>Phaseoleae</taxon>
        <taxon>Canavalia</taxon>
    </lineage>
</organism>
<dbReference type="AlphaFoldDB" id="A0AAN9R729"/>
<accession>A0AAN9R729</accession>